<evidence type="ECO:0000313" key="2">
    <source>
        <dbReference type="Proteomes" id="UP000321570"/>
    </source>
</evidence>
<dbReference type="Pfam" id="PF11894">
    <property type="entry name" value="Nup192"/>
    <property type="match status" value="1"/>
</dbReference>
<dbReference type="GO" id="GO:0005643">
    <property type="term" value="C:nuclear pore"/>
    <property type="evidence" value="ECO:0007669"/>
    <property type="project" value="InterPro"/>
</dbReference>
<dbReference type="AlphaFoldDB" id="A0A564XWT6"/>
<dbReference type="EMBL" id="CABIJS010000016">
    <property type="protein sequence ID" value="VUZ39467.1"/>
    <property type="molecule type" value="Genomic_DNA"/>
</dbReference>
<dbReference type="Proteomes" id="UP000321570">
    <property type="component" value="Unassembled WGS sequence"/>
</dbReference>
<reference evidence="1 2" key="1">
    <citation type="submission" date="2019-07" db="EMBL/GenBank/DDBJ databases">
        <authorList>
            <person name="Jastrzebski P J."/>
            <person name="Paukszto L."/>
            <person name="Jastrzebski P J."/>
        </authorList>
    </citation>
    <scope>NUCLEOTIDE SEQUENCE [LARGE SCALE GENOMIC DNA]</scope>
    <source>
        <strain evidence="1 2">WMS-il1</strain>
    </source>
</reference>
<protein>
    <submittedName>
        <fullName evidence="1">Uncharacterized protein</fullName>
    </submittedName>
</protein>
<feature type="non-terminal residue" evidence="1">
    <location>
        <position position="93"/>
    </location>
</feature>
<accession>A0A564XWT6</accession>
<proteinExistence type="predicted"/>
<organism evidence="1 2">
    <name type="scientific">Hymenolepis diminuta</name>
    <name type="common">Rat tapeworm</name>
    <dbReference type="NCBI Taxonomy" id="6216"/>
    <lineage>
        <taxon>Eukaryota</taxon>
        <taxon>Metazoa</taxon>
        <taxon>Spiralia</taxon>
        <taxon>Lophotrochozoa</taxon>
        <taxon>Platyhelminthes</taxon>
        <taxon>Cestoda</taxon>
        <taxon>Eucestoda</taxon>
        <taxon>Cyclophyllidea</taxon>
        <taxon>Hymenolepididae</taxon>
        <taxon>Hymenolepis</taxon>
    </lineage>
</organism>
<evidence type="ECO:0000313" key="1">
    <source>
        <dbReference type="EMBL" id="VUZ39467.1"/>
    </source>
</evidence>
<sequence>MWSSCKAFNSIVTDVLVNNRVDQLMEFETVIKRHRSDLLSFPMHKESKSAKDRQLVTRADVEAISIPGLSQKILLTRDLIEETCKLSDLFNLN</sequence>
<keyword evidence="2" id="KW-1185">Reference proteome</keyword>
<gene>
    <name evidence="1" type="ORF">WMSIL1_LOCUS769</name>
</gene>
<name>A0A564XWT6_HYMDI</name>
<dbReference type="InterPro" id="IPR021827">
    <property type="entry name" value="Nup186/Nup192/Nup205"/>
</dbReference>